<dbReference type="EMBL" id="JAGGNH010000008">
    <property type="protein sequence ID" value="KAJ0965639.1"/>
    <property type="molecule type" value="Genomic_DNA"/>
</dbReference>
<evidence type="ECO:0000313" key="1">
    <source>
        <dbReference type="EMBL" id="KAJ0965639.1"/>
    </source>
</evidence>
<sequence length="78" mass="8414">MASGFHEGGISYDFESEKFHTPALEVVPKFSLHNRTTAYRFVTLVDNPELCANSTKSMIDHLLGDSGAVEAVAAVKGT</sequence>
<evidence type="ECO:0000313" key="2">
    <source>
        <dbReference type="Proteomes" id="UP001085076"/>
    </source>
</evidence>
<comment type="caution">
    <text evidence="1">The sequence shown here is derived from an EMBL/GenBank/DDBJ whole genome shotgun (WGS) entry which is preliminary data.</text>
</comment>
<proteinExistence type="predicted"/>
<gene>
    <name evidence="1" type="ORF">J5N97_026777</name>
</gene>
<reference evidence="1" key="1">
    <citation type="submission" date="2021-03" db="EMBL/GenBank/DDBJ databases">
        <authorList>
            <person name="Li Z."/>
            <person name="Yang C."/>
        </authorList>
    </citation>
    <scope>NUCLEOTIDE SEQUENCE</scope>
    <source>
        <strain evidence="1">Dzin_1.0</strain>
        <tissue evidence="1">Leaf</tissue>
    </source>
</reference>
<name>A0A9D5C3Y2_9LILI</name>
<dbReference type="OrthoDB" id="548867at2759"/>
<dbReference type="Proteomes" id="UP001085076">
    <property type="component" value="Miscellaneous, Linkage group lg08"/>
</dbReference>
<reference evidence="1" key="2">
    <citation type="journal article" date="2022" name="Hortic Res">
        <title>The genome of Dioscorea zingiberensis sheds light on the biosynthesis, origin and evolution of the medicinally important diosgenin saponins.</title>
        <authorList>
            <person name="Li Y."/>
            <person name="Tan C."/>
            <person name="Li Z."/>
            <person name="Guo J."/>
            <person name="Li S."/>
            <person name="Chen X."/>
            <person name="Wang C."/>
            <person name="Dai X."/>
            <person name="Yang H."/>
            <person name="Song W."/>
            <person name="Hou L."/>
            <person name="Xu J."/>
            <person name="Tong Z."/>
            <person name="Xu A."/>
            <person name="Yuan X."/>
            <person name="Wang W."/>
            <person name="Yang Q."/>
            <person name="Chen L."/>
            <person name="Sun Z."/>
            <person name="Wang K."/>
            <person name="Pan B."/>
            <person name="Chen J."/>
            <person name="Bao Y."/>
            <person name="Liu F."/>
            <person name="Qi X."/>
            <person name="Gang D.R."/>
            <person name="Wen J."/>
            <person name="Li J."/>
        </authorList>
    </citation>
    <scope>NUCLEOTIDE SEQUENCE</scope>
    <source>
        <strain evidence="1">Dzin_1.0</strain>
    </source>
</reference>
<dbReference type="AlphaFoldDB" id="A0A9D5C3Y2"/>
<keyword evidence="2" id="KW-1185">Reference proteome</keyword>
<accession>A0A9D5C3Y2</accession>
<protein>
    <submittedName>
        <fullName evidence="1">Uncharacterized protein</fullName>
    </submittedName>
</protein>
<organism evidence="1 2">
    <name type="scientific">Dioscorea zingiberensis</name>
    <dbReference type="NCBI Taxonomy" id="325984"/>
    <lineage>
        <taxon>Eukaryota</taxon>
        <taxon>Viridiplantae</taxon>
        <taxon>Streptophyta</taxon>
        <taxon>Embryophyta</taxon>
        <taxon>Tracheophyta</taxon>
        <taxon>Spermatophyta</taxon>
        <taxon>Magnoliopsida</taxon>
        <taxon>Liliopsida</taxon>
        <taxon>Dioscoreales</taxon>
        <taxon>Dioscoreaceae</taxon>
        <taxon>Dioscorea</taxon>
    </lineage>
</organism>